<dbReference type="Proteomes" id="UP000184088">
    <property type="component" value="Unassembled WGS sequence"/>
</dbReference>
<proteinExistence type="predicted"/>
<dbReference type="Pfam" id="PF13187">
    <property type="entry name" value="Fer4_9"/>
    <property type="match status" value="1"/>
</dbReference>
<gene>
    <name evidence="5" type="ORF">SAMN02746089_02103</name>
</gene>
<dbReference type="OrthoDB" id="9773828at2"/>
<dbReference type="SUPFAM" id="SSF51430">
    <property type="entry name" value="NAD(P)-linked oxidoreductase"/>
    <property type="match status" value="1"/>
</dbReference>
<dbReference type="Gene3D" id="3.30.70.20">
    <property type="match status" value="1"/>
</dbReference>
<organism evidence="5 6">
    <name type="scientific">Caldanaerobius fijiensis DSM 17918</name>
    <dbReference type="NCBI Taxonomy" id="1121256"/>
    <lineage>
        <taxon>Bacteria</taxon>
        <taxon>Bacillati</taxon>
        <taxon>Bacillota</taxon>
        <taxon>Clostridia</taxon>
        <taxon>Thermoanaerobacterales</taxon>
        <taxon>Thermoanaerobacteraceae</taxon>
        <taxon>Caldanaerobius</taxon>
    </lineage>
</organism>
<reference evidence="5 6" key="1">
    <citation type="submission" date="2016-11" db="EMBL/GenBank/DDBJ databases">
        <authorList>
            <person name="Jaros S."/>
            <person name="Januszkiewicz K."/>
            <person name="Wedrychowicz H."/>
        </authorList>
    </citation>
    <scope>NUCLEOTIDE SEQUENCE [LARGE SCALE GENOMIC DNA]</scope>
    <source>
        <strain evidence="5 6">DSM 17918</strain>
    </source>
</reference>
<dbReference type="RefSeq" id="WP_073345038.1">
    <property type="nucleotide sequence ID" value="NZ_FQVH01000028.1"/>
</dbReference>
<feature type="domain" description="4Fe-4S ferredoxin-type" evidence="4">
    <location>
        <begin position="328"/>
        <end position="357"/>
    </location>
</feature>
<evidence type="ECO:0000313" key="5">
    <source>
        <dbReference type="EMBL" id="SHF53348.1"/>
    </source>
</evidence>
<dbReference type="PANTHER" id="PTHR43312">
    <property type="entry name" value="D-THREO-ALDOSE 1-DEHYDROGENASE"/>
    <property type="match status" value="1"/>
</dbReference>
<evidence type="ECO:0000256" key="3">
    <source>
        <dbReference type="ARBA" id="ARBA00023014"/>
    </source>
</evidence>
<dbReference type="STRING" id="1121256.SAMN02746089_02103"/>
<name>A0A1M5CF32_9THEO</name>
<dbReference type="EMBL" id="FQVH01000028">
    <property type="protein sequence ID" value="SHF53348.1"/>
    <property type="molecule type" value="Genomic_DNA"/>
</dbReference>
<protein>
    <submittedName>
        <fullName evidence="5">Predicted oxidoreductase of the aldo/keto reductase family</fullName>
    </submittedName>
</protein>
<dbReference type="InterPro" id="IPR053135">
    <property type="entry name" value="AKR2_Oxidoreductase"/>
</dbReference>
<keyword evidence="2" id="KW-0408">Iron</keyword>
<evidence type="ECO:0000256" key="2">
    <source>
        <dbReference type="ARBA" id="ARBA00023004"/>
    </source>
</evidence>
<keyword evidence="1" id="KW-0479">Metal-binding</keyword>
<evidence type="ECO:0000256" key="1">
    <source>
        <dbReference type="ARBA" id="ARBA00022723"/>
    </source>
</evidence>
<dbReference type="PROSITE" id="PS51379">
    <property type="entry name" value="4FE4S_FER_2"/>
    <property type="match status" value="1"/>
</dbReference>
<dbReference type="InterPro" id="IPR017900">
    <property type="entry name" value="4Fe4S_Fe_S_CS"/>
</dbReference>
<dbReference type="Pfam" id="PF00248">
    <property type="entry name" value="Aldo_ket_red"/>
    <property type="match status" value="1"/>
</dbReference>
<accession>A0A1M5CF32</accession>
<dbReference type="CDD" id="cd19100">
    <property type="entry name" value="AKR_unchar"/>
    <property type="match status" value="1"/>
</dbReference>
<sequence length="370" mass="41908">MEKRKFGKTGLETSILGFGGFHLLEIPASEAEYLLNRYLDEGGNYIETAASYGDGESERKIGRVIAKRRRECILATKTGERTKKGCLDSLNRSLKNLQTDYIDLLIMHGVGTMDELDTILGPDGAIEGALQAQREGKIGFIGISMHGQPDVLIEALKRYPFDAVMTTINYYDRFNFPEIEDVLVPLALEKEVAIILMKPIADGFLWRSAPIAFRYAMSQPVSVVVAGINTREMLEEDLRYANEFVPLTPEEKEELFKNAIELGNYVCRQCGKCLPCPEGINIPEIFKLEGYYDRQMRDGIVRDPAEFALRDRLRFWFGNDKMARAKYAQLDVKADKCTGCGECIPRCPYNIDIIRKLHIADYKLGNKEIF</sequence>
<keyword evidence="3" id="KW-0411">Iron-sulfur</keyword>
<evidence type="ECO:0000259" key="4">
    <source>
        <dbReference type="PROSITE" id="PS51379"/>
    </source>
</evidence>
<dbReference type="InterPro" id="IPR036812">
    <property type="entry name" value="NAD(P)_OxRdtase_dom_sf"/>
</dbReference>
<dbReference type="SUPFAM" id="SSF46548">
    <property type="entry name" value="alpha-helical ferredoxin"/>
    <property type="match status" value="1"/>
</dbReference>
<dbReference type="InterPro" id="IPR023210">
    <property type="entry name" value="NADP_OxRdtase_dom"/>
</dbReference>
<evidence type="ECO:0000313" key="6">
    <source>
        <dbReference type="Proteomes" id="UP000184088"/>
    </source>
</evidence>
<dbReference type="InterPro" id="IPR017896">
    <property type="entry name" value="4Fe4S_Fe-S-bd"/>
</dbReference>
<dbReference type="AlphaFoldDB" id="A0A1M5CF32"/>
<dbReference type="Gene3D" id="3.20.20.100">
    <property type="entry name" value="NADP-dependent oxidoreductase domain"/>
    <property type="match status" value="1"/>
</dbReference>
<dbReference type="GO" id="GO:0051536">
    <property type="term" value="F:iron-sulfur cluster binding"/>
    <property type="evidence" value="ECO:0007669"/>
    <property type="project" value="UniProtKB-KW"/>
</dbReference>
<dbReference type="PROSITE" id="PS00198">
    <property type="entry name" value="4FE4S_FER_1"/>
    <property type="match status" value="1"/>
</dbReference>
<keyword evidence="6" id="KW-1185">Reference proteome</keyword>
<dbReference type="GO" id="GO:0046872">
    <property type="term" value="F:metal ion binding"/>
    <property type="evidence" value="ECO:0007669"/>
    <property type="project" value="UniProtKB-KW"/>
</dbReference>
<dbReference type="PANTHER" id="PTHR43312:SF1">
    <property type="entry name" value="NADP-DEPENDENT OXIDOREDUCTASE DOMAIN-CONTAINING PROTEIN"/>
    <property type="match status" value="1"/>
</dbReference>